<proteinExistence type="predicted"/>
<accession>A0A846YX48</accession>
<sequence length="238" mass="26476">MLDDLRTLREAIDGYRAAATAAGLTWPDHAAAGGQPPGLVHRVFDVDRVAGQLVWLHAQGWALERLWPSSGWLMPWPDDAGEALTNLSLSVATPFPWRHQVPLFHFDFILYTFVLAGDREGEIWRYDIDPDSSNTMRAATSLAALFTEWTKGFAAGVLFYADDDKCLHTGEDMGEPFDMIVERAPGLDPAAFPEPITDMSLLRAWQRECGVDMDRIDDPEAYAELRDAIDAAQRSLGL</sequence>
<dbReference type="Proteomes" id="UP000579250">
    <property type="component" value="Unassembled WGS sequence"/>
</dbReference>
<evidence type="ECO:0000313" key="1">
    <source>
        <dbReference type="EMBL" id="NKZ04277.1"/>
    </source>
</evidence>
<dbReference type="EMBL" id="JAAXPI010000011">
    <property type="protein sequence ID" value="NKZ04277.1"/>
    <property type="molecule type" value="Genomic_DNA"/>
</dbReference>
<reference evidence="1 2" key="1">
    <citation type="submission" date="2020-04" db="EMBL/GenBank/DDBJ databases">
        <title>MicrobeNet Type strains.</title>
        <authorList>
            <person name="Nicholson A.C."/>
        </authorList>
    </citation>
    <scope>NUCLEOTIDE SEQUENCE [LARGE SCALE GENOMIC DNA]</scope>
    <source>
        <strain evidence="1 2">ATCC BAA-277</strain>
    </source>
</reference>
<name>A0A846YX48_9ACTN</name>
<comment type="caution">
    <text evidence="1">The sequence shown here is derived from an EMBL/GenBank/DDBJ whole genome shotgun (WGS) entry which is preliminary data.</text>
</comment>
<keyword evidence="2" id="KW-1185">Reference proteome</keyword>
<protein>
    <submittedName>
        <fullName evidence="1">Uncharacterized protein</fullName>
    </submittedName>
</protein>
<evidence type="ECO:0000313" key="2">
    <source>
        <dbReference type="Proteomes" id="UP000579250"/>
    </source>
</evidence>
<gene>
    <name evidence="1" type="ORF">HGB48_10995</name>
</gene>
<organism evidence="1 2">
    <name type="scientific">Actinomadura latina</name>
    <dbReference type="NCBI Taxonomy" id="163603"/>
    <lineage>
        <taxon>Bacteria</taxon>
        <taxon>Bacillati</taxon>
        <taxon>Actinomycetota</taxon>
        <taxon>Actinomycetes</taxon>
        <taxon>Streptosporangiales</taxon>
        <taxon>Thermomonosporaceae</taxon>
        <taxon>Actinomadura</taxon>
    </lineage>
</organism>
<dbReference type="AlphaFoldDB" id="A0A846YX48"/>
<dbReference type="RefSeq" id="WP_067637422.1">
    <property type="nucleotide sequence ID" value="NZ_JAAXPI010000011.1"/>
</dbReference>